<evidence type="ECO:0000313" key="12">
    <source>
        <dbReference type="EMBL" id="ALH80591.1"/>
    </source>
</evidence>
<dbReference type="Pfam" id="PF03544">
    <property type="entry name" value="TonB_C"/>
    <property type="match status" value="1"/>
</dbReference>
<comment type="subcellular location">
    <subcellularLocation>
        <location evidence="1">Cell inner membrane</location>
        <topology evidence="1">Single-pass membrane protein</topology>
        <orientation evidence="1">Periplasmic side</orientation>
    </subcellularLocation>
</comment>
<dbReference type="InterPro" id="IPR037682">
    <property type="entry name" value="TonB_C"/>
</dbReference>
<dbReference type="NCBIfam" id="TIGR01352">
    <property type="entry name" value="tonB_Cterm"/>
    <property type="match status" value="1"/>
</dbReference>
<evidence type="ECO:0000256" key="8">
    <source>
        <dbReference type="ARBA" id="ARBA00022989"/>
    </source>
</evidence>
<evidence type="ECO:0000256" key="6">
    <source>
        <dbReference type="ARBA" id="ARBA00022692"/>
    </source>
</evidence>
<name>A0A0N9UWT9_SPHMC</name>
<protein>
    <submittedName>
        <fullName evidence="12">Energy transducer TonB</fullName>
    </submittedName>
</protein>
<feature type="compositionally biased region" description="Low complexity" evidence="10">
    <location>
        <begin position="56"/>
        <end position="65"/>
    </location>
</feature>
<proteinExistence type="inferred from homology"/>
<dbReference type="PATRIC" id="fig|33050.5.peg.1963"/>
<dbReference type="PROSITE" id="PS52015">
    <property type="entry name" value="TONB_CTD"/>
    <property type="match status" value="1"/>
</dbReference>
<dbReference type="InterPro" id="IPR006260">
    <property type="entry name" value="TonB/TolA_C"/>
</dbReference>
<evidence type="ECO:0000259" key="11">
    <source>
        <dbReference type="PROSITE" id="PS52015"/>
    </source>
</evidence>
<evidence type="ECO:0000256" key="10">
    <source>
        <dbReference type="SAM" id="MobiDB-lite"/>
    </source>
</evidence>
<accession>A0A0N9UWT9</accession>
<organism evidence="12 13">
    <name type="scientific">Sphingopyxis macrogoltabida</name>
    <name type="common">Sphingomonas macrogoltabidus</name>
    <dbReference type="NCBI Taxonomy" id="33050"/>
    <lineage>
        <taxon>Bacteria</taxon>
        <taxon>Pseudomonadati</taxon>
        <taxon>Pseudomonadota</taxon>
        <taxon>Alphaproteobacteria</taxon>
        <taxon>Sphingomonadales</taxon>
        <taxon>Sphingomonadaceae</taxon>
        <taxon>Sphingopyxis</taxon>
    </lineage>
</organism>
<evidence type="ECO:0000256" key="5">
    <source>
        <dbReference type="ARBA" id="ARBA00022519"/>
    </source>
</evidence>
<dbReference type="AlphaFoldDB" id="A0A0N9UWT9"/>
<dbReference type="GO" id="GO:0055085">
    <property type="term" value="P:transmembrane transport"/>
    <property type="evidence" value="ECO:0007669"/>
    <property type="project" value="InterPro"/>
</dbReference>
<dbReference type="Gene3D" id="3.30.1150.10">
    <property type="match status" value="1"/>
</dbReference>
<keyword evidence="3" id="KW-0813">Transport</keyword>
<evidence type="ECO:0000256" key="2">
    <source>
        <dbReference type="ARBA" id="ARBA00006555"/>
    </source>
</evidence>
<feature type="region of interest" description="Disordered" evidence="10">
    <location>
        <begin position="35"/>
        <end position="65"/>
    </location>
</feature>
<dbReference type="EMBL" id="CP012700">
    <property type="protein sequence ID" value="ALH80591.1"/>
    <property type="molecule type" value="Genomic_DNA"/>
</dbReference>
<evidence type="ECO:0000256" key="4">
    <source>
        <dbReference type="ARBA" id="ARBA00022475"/>
    </source>
</evidence>
<dbReference type="KEGG" id="smag:AN936_09485"/>
<comment type="similarity">
    <text evidence="2">Belongs to the TonB family.</text>
</comment>
<keyword evidence="5" id="KW-0997">Cell inner membrane</keyword>
<dbReference type="GO" id="GO:0005886">
    <property type="term" value="C:plasma membrane"/>
    <property type="evidence" value="ECO:0007669"/>
    <property type="project" value="UniProtKB-SubCell"/>
</dbReference>
<dbReference type="Proteomes" id="UP000058074">
    <property type="component" value="Chromosome"/>
</dbReference>
<evidence type="ECO:0000256" key="1">
    <source>
        <dbReference type="ARBA" id="ARBA00004383"/>
    </source>
</evidence>
<dbReference type="InterPro" id="IPR051045">
    <property type="entry name" value="TonB-dependent_transducer"/>
</dbReference>
<gene>
    <name evidence="12" type="ORF">AN936_09485</name>
</gene>
<evidence type="ECO:0000256" key="3">
    <source>
        <dbReference type="ARBA" id="ARBA00022448"/>
    </source>
</evidence>
<feature type="compositionally biased region" description="Low complexity" evidence="10">
    <location>
        <begin position="92"/>
        <end position="101"/>
    </location>
</feature>
<sequence length="224" mass="22710">MLAVAAVGFGLVTGLDLHVVRKLSEAITAIAIPAPKPSPETVVPPEKPSEKASGKAAPANRHAKAAAIVAPKPKIPPLVPPPVAAASHPGTGSDASAGAAPIPGPGSGAGGTGDGTGTGGAGKGTGSGGTRPVWRSGRIDDDDYPAAASRAKIGGEVETLFTILPTGRVTGCRVTRSSGDASLDATTCRLIEKRFRFRPATNASGEPIASQYGWRQSWWLERRR</sequence>
<keyword evidence="9" id="KW-0472">Membrane</keyword>
<keyword evidence="8" id="KW-1133">Transmembrane helix</keyword>
<evidence type="ECO:0000313" key="13">
    <source>
        <dbReference type="Proteomes" id="UP000058074"/>
    </source>
</evidence>
<feature type="compositionally biased region" description="Gly residues" evidence="10">
    <location>
        <begin position="105"/>
        <end position="129"/>
    </location>
</feature>
<dbReference type="PANTHER" id="PTHR33446">
    <property type="entry name" value="PROTEIN TONB-RELATED"/>
    <property type="match status" value="1"/>
</dbReference>
<keyword evidence="4" id="KW-1003">Cell membrane</keyword>
<dbReference type="SUPFAM" id="SSF74653">
    <property type="entry name" value="TolA/TonB C-terminal domain"/>
    <property type="match status" value="1"/>
</dbReference>
<evidence type="ECO:0000256" key="9">
    <source>
        <dbReference type="ARBA" id="ARBA00023136"/>
    </source>
</evidence>
<evidence type="ECO:0000256" key="7">
    <source>
        <dbReference type="ARBA" id="ARBA00022927"/>
    </source>
</evidence>
<dbReference type="GO" id="GO:0015031">
    <property type="term" value="P:protein transport"/>
    <property type="evidence" value="ECO:0007669"/>
    <property type="project" value="UniProtKB-KW"/>
</dbReference>
<reference evidence="12 13" key="1">
    <citation type="journal article" date="2015" name="Genome Announc.">
        <title>Complete Genome Sequence of Polypropylene Glycol- and Polyethylene Glycol-Degrading Sphingopyxis macrogoltabida Strain EY-1.</title>
        <authorList>
            <person name="Ohtsubo Y."/>
            <person name="Nagata Y."/>
            <person name="Numata M."/>
            <person name="Tsuchikane K."/>
            <person name="Hosoyama A."/>
            <person name="Yamazoe A."/>
            <person name="Tsuda M."/>
            <person name="Fujita N."/>
            <person name="Kawai F."/>
        </authorList>
    </citation>
    <scope>NUCLEOTIDE SEQUENCE [LARGE SCALE GENOMIC DNA]</scope>
    <source>
        <strain evidence="12 13">EY-1</strain>
    </source>
</reference>
<keyword evidence="6" id="KW-0812">Transmembrane</keyword>
<feature type="region of interest" description="Disordered" evidence="10">
    <location>
        <begin position="79"/>
        <end position="143"/>
    </location>
</feature>
<feature type="domain" description="TonB C-terminal" evidence="11">
    <location>
        <begin position="129"/>
        <end position="224"/>
    </location>
</feature>
<keyword evidence="7" id="KW-0653">Protein transport</keyword>